<dbReference type="InterPro" id="IPR011008">
    <property type="entry name" value="Dimeric_a/b-barrel"/>
</dbReference>
<organism evidence="2">
    <name type="scientific">Nonomuraea gerenzanensis</name>
    <dbReference type="NCBI Taxonomy" id="93944"/>
    <lineage>
        <taxon>Bacteria</taxon>
        <taxon>Bacillati</taxon>
        <taxon>Actinomycetota</taxon>
        <taxon>Actinomycetes</taxon>
        <taxon>Streptosporangiales</taxon>
        <taxon>Streptosporangiaceae</taxon>
        <taxon>Nonomuraea</taxon>
    </lineage>
</organism>
<gene>
    <name evidence="2" type="ORF">BN4615_P2805</name>
</gene>
<name>A0A1M4E394_9ACTN</name>
<accession>A0A1M4E394</accession>
<evidence type="ECO:0000313" key="2">
    <source>
        <dbReference type="EMBL" id="SBO93291.1"/>
    </source>
</evidence>
<dbReference type="InterPro" id="IPR012577">
    <property type="entry name" value="NIPSNAP"/>
</dbReference>
<dbReference type="EMBL" id="LT559118">
    <property type="protein sequence ID" value="SBO93291.1"/>
    <property type="molecule type" value="Genomic_DNA"/>
</dbReference>
<dbReference type="Pfam" id="PF07978">
    <property type="entry name" value="NIPSNAP"/>
    <property type="match status" value="1"/>
</dbReference>
<proteinExistence type="predicted"/>
<dbReference type="SUPFAM" id="SSF54909">
    <property type="entry name" value="Dimeric alpha+beta barrel"/>
    <property type="match status" value="1"/>
</dbReference>
<sequence>MTGPYRSRMIHELRRYAMRPGRRDTLISLFEREFIEAQEATGMRVTGSFREVGEPDTFPWLRSFPDMGTRKAALESFYGGPVWQANRDAANATMLDSDDVLLLRPAGPEFPSRERPPVGAPIPSSLYVVTTYHVDGDDFAQLFHREAVPALADAGVVPVACLETEHAENTFPRLPVRAGVQVFVWFARFETPEEEREVDLTMLERRFTAPPERLRLRPTSRSTLR</sequence>
<feature type="domain" description="NIPSNAP" evidence="1">
    <location>
        <begin position="12"/>
        <end position="105"/>
    </location>
</feature>
<protein>
    <recommendedName>
        <fullName evidence="1">NIPSNAP domain-containing protein</fullName>
    </recommendedName>
</protein>
<evidence type="ECO:0000259" key="1">
    <source>
        <dbReference type="Pfam" id="PF07978"/>
    </source>
</evidence>
<dbReference type="Gene3D" id="3.30.70.100">
    <property type="match status" value="1"/>
</dbReference>
<reference evidence="2" key="1">
    <citation type="submission" date="2016-04" db="EMBL/GenBank/DDBJ databases">
        <authorList>
            <person name="Evans L.H."/>
            <person name="Alamgir A."/>
            <person name="Owens N."/>
            <person name="Weber N.D."/>
            <person name="Virtaneva K."/>
            <person name="Barbian K."/>
            <person name="Babar A."/>
            <person name="Rosenke K."/>
        </authorList>
    </citation>
    <scope>NUCLEOTIDE SEQUENCE</scope>
    <source>
        <strain evidence="2">Nono1</strain>
    </source>
</reference>
<dbReference type="AlphaFoldDB" id="A0A1M4E394"/>